<gene>
    <name evidence="1" type="ORF">N0K08_01520</name>
</gene>
<comment type="caution">
    <text evidence="1">The sequence shown here is derived from an EMBL/GenBank/DDBJ whole genome shotgun (WGS) entry which is preliminary data.</text>
</comment>
<dbReference type="Proteomes" id="UP001525968">
    <property type="component" value="Unassembled WGS sequence"/>
</dbReference>
<dbReference type="EMBL" id="JAODYH010000001">
    <property type="protein sequence ID" value="MCT9809303.1"/>
    <property type="molecule type" value="Genomic_DNA"/>
</dbReference>
<sequence length="166" mass="17815">MADDSAVAPPDCLVTVLGACHSAADDLAAALAEALAPTPLTSYSLDHASQRWLAEEGPGPLPYAPAHCWLLCGLDLPCPPALRERQQREDAWLRSQLAAASLVFRVIYGATAQQRLSQALRAIDSVAPSAATARHRPAASSQRLRSRCEDCGDPDCERRLFTALRD</sequence>
<reference evidence="1 2" key="1">
    <citation type="submission" date="2022-09" db="EMBL/GenBank/DDBJ databases">
        <title>Draft genome of isolate Be4.</title>
        <authorList>
            <person name="Sanchez-Castro I."/>
            <person name="Martinez-Rodriguez P."/>
            <person name="Descostes M."/>
            <person name="Merroun M."/>
        </authorList>
    </citation>
    <scope>NUCLEOTIDE SEQUENCE [LARGE SCALE GENOMIC DNA]</scope>
    <source>
        <strain evidence="1 2">Be4</strain>
    </source>
</reference>
<protein>
    <submittedName>
        <fullName evidence="1">Uncharacterized protein</fullName>
    </submittedName>
</protein>
<evidence type="ECO:0000313" key="1">
    <source>
        <dbReference type="EMBL" id="MCT9809303.1"/>
    </source>
</evidence>
<accession>A0ABT2PJK8</accession>
<evidence type="ECO:0000313" key="2">
    <source>
        <dbReference type="Proteomes" id="UP001525968"/>
    </source>
</evidence>
<proteinExistence type="predicted"/>
<keyword evidence="2" id="KW-1185">Reference proteome</keyword>
<organism evidence="1 2">
    <name type="scientific">Acidovorax bellezanensis</name>
    <dbReference type="NCBI Taxonomy" id="2976702"/>
    <lineage>
        <taxon>Bacteria</taxon>
        <taxon>Pseudomonadati</taxon>
        <taxon>Pseudomonadota</taxon>
        <taxon>Betaproteobacteria</taxon>
        <taxon>Burkholderiales</taxon>
        <taxon>Comamonadaceae</taxon>
        <taxon>Acidovorax</taxon>
    </lineage>
</organism>
<dbReference type="RefSeq" id="WP_261498224.1">
    <property type="nucleotide sequence ID" value="NZ_JAODYH010000001.1"/>
</dbReference>
<name>A0ABT2PJK8_9BURK</name>